<dbReference type="InterPro" id="IPR004992">
    <property type="entry name" value="EutN_CcmL"/>
</dbReference>
<sequence length="93" mass="9666">MIIGKVIGNVWATKKETSLNGLKLLVVQVAENQIDKKKSRRMVAADAVGAGIGDDVLVVSGSSARRAIEGDGKAVDATIVGIIDACEIVEECS</sequence>
<dbReference type="CDD" id="cd01614">
    <property type="entry name" value="EutN_CcmL"/>
    <property type="match status" value="1"/>
</dbReference>
<comment type="subcellular location">
    <subcellularLocation>
        <location evidence="1">Carboxysome</location>
    </subcellularLocation>
</comment>
<accession>A0A1I3BV58</accession>
<evidence type="ECO:0000256" key="2">
    <source>
        <dbReference type="ARBA" id="ARBA00023669"/>
    </source>
</evidence>
<name>A0A1I3BV58_9FIRM</name>
<protein>
    <submittedName>
        <fullName evidence="4">Ethanolamine utilization protein EutN</fullName>
    </submittedName>
</protein>
<dbReference type="OrthoDB" id="196195at2"/>
<evidence type="ECO:0000256" key="1">
    <source>
        <dbReference type="ARBA" id="ARBA00023587"/>
    </source>
</evidence>
<keyword evidence="5" id="KW-1185">Reference proteome</keyword>
<dbReference type="STRING" id="69895.SAMN05192551_10250"/>
<proteinExistence type="predicted"/>
<dbReference type="Gene3D" id="2.40.50.220">
    <property type="entry name" value="EutN/Ccml"/>
    <property type="match status" value="1"/>
</dbReference>
<dbReference type="EMBL" id="FOQA01000002">
    <property type="protein sequence ID" value="SFH66167.1"/>
    <property type="molecule type" value="Genomic_DNA"/>
</dbReference>
<evidence type="ECO:0000313" key="4">
    <source>
        <dbReference type="EMBL" id="SFH66167.1"/>
    </source>
</evidence>
<gene>
    <name evidence="4" type="ORF">SAMN05192551_10250</name>
</gene>
<dbReference type="PANTHER" id="PTHR36539">
    <property type="entry name" value="ETHANOLAMINE UTILIZATION PROTEIN EUTN"/>
    <property type="match status" value="1"/>
</dbReference>
<evidence type="ECO:0000256" key="3">
    <source>
        <dbReference type="ARBA" id="ARBA00024446"/>
    </source>
</evidence>
<dbReference type="RefSeq" id="WP_093370121.1">
    <property type="nucleotide sequence ID" value="NZ_FOQA01000002.1"/>
</dbReference>
<dbReference type="PROSITE" id="PS51932">
    <property type="entry name" value="BMV"/>
    <property type="match status" value="1"/>
</dbReference>
<evidence type="ECO:0000313" key="5">
    <source>
        <dbReference type="Proteomes" id="UP000199287"/>
    </source>
</evidence>
<reference evidence="5" key="1">
    <citation type="submission" date="2016-10" db="EMBL/GenBank/DDBJ databases">
        <authorList>
            <person name="Varghese N."/>
            <person name="Submissions S."/>
        </authorList>
    </citation>
    <scope>NUCLEOTIDE SEQUENCE [LARGE SCALE GENOMIC DNA]</scope>
    <source>
        <strain evidence="5">Z-7934</strain>
    </source>
</reference>
<dbReference type="GO" id="GO:0031470">
    <property type="term" value="C:carboxysome"/>
    <property type="evidence" value="ECO:0007669"/>
    <property type="project" value="UniProtKB-SubCell"/>
</dbReference>
<dbReference type="SUPFAM" id="SSF159133">
    <property type="entry name" value="EutN/CcmL-like"/>
    <property type="match status" value="1"/>
</dbReference>
<dbReference type="AlphaFoldDB" id="A0A1I3BV58"/>
<dbReference type="InterPro" id="IPR036677">
    <property type="entry name" value="EutN_CcmL_sf"/>
</dbReference>
<dbReference type="Pfam" id="PF03319">
    <property type="entry name" value="EutN_CcmL"/>
    <property type="match status" value="1"/>
</dbReference>
<dbReference type="Proteomes" id="UP000199287">
    <property type="component" value="Unassembled WGS sequence"/>
</dbReference>
<keyword evidence="2" id="KW-1282">Carboxysome</keyword>
<keyword evidence="3" id="KW-1283">Bacterial microcompartment</keyword>
<organism evidence="4 5">
    <name type="scientific">Tindallia magadiensis</name>
    <dbReference type="NCBI Taxonomy" id="69895"/>
    <lineage>
        <taxon>Bacteria</taxon>
        <taxon>Bacillati</taxon>
        <taxon>Bacillota</taxon>
        <taxon>Clostridia</taxon>
        <taxon>Peptostreptococcales</taxon>
        <taxon>Tindalliaceae</taxon>
        <taxon>Tindallia</taxon>
    </lineage>
</organism>